<keyword evidence="1" id="KW-0812">Transmembrane</keyword>
<feature type="transmembrane region" description="Helical" evidence="1">
    <location>
        <begin position="196"/>
        <end position="216"/>
    </location>
</feature>
<sequence>MLRFVVVTACLLPGMHSALVIIQPALSPFAGIRTRSVPQNRYLGPQGTDAVIVNVTAEFMVVNSDTLCVTNRDVPDEARGRIVFLVSGAGAPLVGCPVSVVYSRLDEKGVAAWIIIFPNGQDVTDPIEFYHRNSGMLGPGRNAMLFVEVEEPAQPGTSLVDYLMDSWQKKDPIVISVRPDVNDWDDFYPRWYIQVLLRWIPTVVFGFACVLAARFLGKHLTFINAEFDGTLPAPSMRTRRRRIKFIASRLSIVHLILVIELVTTPALCAFIGIGGWGSNDILPHEMTLFFLTGLSGWGFTCDVLSAVFWTSIIKEIPGSGRGSWFGRLLDRHYMIKVAFCVLPVTLDTVACLLNVLYVNVPYDYLLTAALIMILQRVVGIQFLVQSLRFQRILNHSVQRSKRPDAMHRLLIRLSRWTLYLSVSMIAFVCFLSVGIGTFVYTHVGWMLFWAGGGTMRALTSLCRVMLAQPSPARDERRILPVQAPVDRNVLH</sequence>
<feature type="transmembrane region" description="Helical" evidence="1">
    <location>
        <begin position="446"/>
        <end position="466"/>
    </location>
</feature>
<evidence type="ECO:0000313" key="4">
    <source>
        <dbReference type="Proteomes" id="UP000290189"/>
    </source>
</evidence>
<feature type="transmembrane region" description="Helical" evidence="1">
    <location>
        <begin position="246"/>
        <end position="276"/>
    </location>
</feature>
<gene>
    <name evidence="3" type="ORF">PLBR_LOCUS8370</name>
</gene>
<accession>A0A3P3YLS8</accession>
<feature type="transmembrane region" description="Helical" evidence="1">
    <location>
        <begin position="288"/>
        <end position="312"/>
    </location>
</feature>
<feature type="chain" id="PRO_5018063175" evidence="2">
    <location>
        <begin position="18"/>
        <end position="491"/>
    </location>
</feature>
<evidence type="ECO:0000256" key="1">
    <source>
        <dbReference type="SAM" id="Phobius"/>
    </source>
</evidence>
<feature type="signal peptide" evidence="2">
    <location>
        <begin position="1"/>
        <end position="17"/>
    </location>
</feature>
<dbReference type="AlphaFoldDB" id="A0A3P3YLS8"/>
<evidence type="ECO:0000313" key="3">
    <source>
        <dbReference type="EMBL" id="SPR01155.1"/>
    </source>
</evidence>
<keyword evidence="1" id="KW-1133">Transmembrane helix</keyword>
<protein>
    <submittedName>
        <fullName evidence="3">Uncharacterized protein</fullName>
    </submittedName>
</protein>
<feature type="transmembrane region" description="Helical" evidence="1">
    <location>
        <begin position="364"/>
        <end position="384"/>
    </location>
</feature>
<keyword evidence="1" id="KW-0472">Membrane</keyword>
<dbReference type="Proteomes" id="UP000290189">
    <property type="component" value="Unassembled WGS sequence"/>
</dbReference>
<feature type="transmembrane region" description="Helical" evidence="1">
    <location>
        <begin position="416"/>
        <end position="440"/>
    </location>
</feature>
<dbReference type="EMBL" id="OVEO01000016">
    <property type="protein sequence ID" value="SPR01155.1"/>
    <property type="molecule type" value="Genomic_DNA"/>
</dbReference>
<name>A0A3P3YLS8_PLABS</name>
<organism evidence="3 4">
    <name type="scientific">Plasmodiophora brassicae</name>
    <name type="common">Clubroot disease agent</name>
    <dbReference type="NCBI Taxonomy" id="37360"/>
    <lineage>
        <taxon>Eukaryota</taxon>
        <taxon>Sar</taxon>
        <taxon>Rhizaria</taxon>
        <taxon>Endomyxa</taxon>
        <taxon>Phytomyxea</taxon>
        <taxon>Plasmodiophorida</taxon>
        <taxon>Plasmodiophoridae</taxon>
        <taxon>Plasmodiophora</taxon>
    </lineage>
</organism>
<reference evidence="3 4" key="1">
    <citation type="submission" date="2018-03" db="EMBL/GenBank/DDBJ databases">
        <authorList>
            <person name="Fogelqvist J."/>
        </authorList>
    </citation>
    <scope>NUCLEOTIDE SEQUENCE [LARGE SCALE GENOMIC DNA]</scope>
</reference>
<keyword evidence="3" id="KW-0496">Mitochondrion</keyword>
<proteinExistence type="predicted"/>
<evidence type="ECO:0000256" key="2">
    <source>
        <dbReference type="SAM" id="SignalP"/>
    </source>
</evidence>
<feature type="transmembrane region" description="Helical" evidence="1">
    <location>
        <begin position="333"/>
        <end position="358"/>
    </location>
</feature>
<geneLocation type="mitochondrion" evidence="3"/>
<keyword evidence="2" id="KW-0732">Signal</keyword>